<feature type="transmembrane region" description="Helical" evidence="1">
    <location>
        <begin position="27"/>
        <end position="45"/>
    </location>
</feature>
<protein>
    <recommendedName>
        <fullName evidence="4">DUF4386 family protein</fullName>
    </recommendedName>
</protein>
<dbReference type="OrthoDB" id="5148876at2"/>
<sequence>MTTTHDTQVALATTAPSTSWPRVVRTATAAGTLLFLAGQAALPVLPNSIEDAFPGMVAHRDQLMASRLLTSIGCFLLVLTGVALATMLARRVGRSRTVRVGGALVAVGMFFNAVAQAVQGYATYVATGAGVDAESGQVVVQDIVAGPVGFPLSFASVPLFAIGFVVVAIGLYVSRAVPVWLPTLLLVGTVMAGALAGRGPVVALTQAPVTIALIALAALMTRPRATADA</sequence>
<dbReference type="RefSeq" id="WP_115922091.1">
    <property type="nucleotide sequence ID" value="NZ_QTUA01000001.1"/>
</dbReference>
<name>A0A3D9UKQ3_9MICO</name>
<comment type="caution">
    <text evidence="2">The sequence shown here is derived from an EMBL/GenBank/DDBJ whole genome shotgun (WGS) entry which is preliminary data.</text>
</comment>
<feature type="transmembrane region" description="Helical" evidence="1">
    <location>
        <begin position="100"/>
        <end position="118"/>
    </location>
</feature>
<evidence type="ECO:0000313" key="2">
    <source>
        <dbReference type="EMBL" id="REF30042.1"/>
    </source>
</evidence>
<dbReference type="AlphaFoldDB" id="A0A3D9UKQ3"/>
<keyword evidence="1" id="KW-1133">Transmembrane helix</keyword>
<evidence type="ECO:0008006" key="4">
    <source>
        <dbReference type="Google" id="ProtNLM"/>
    </source>
</evidence>
<dbReference type="EMBL" id="QTUA01000001">
    <property type="protein sequence ID" value="REF30042.1"/>
    <property type="molecule type" value="Genomic_DNA"/>
</dbReference>
<proteinExistence type="predicted"/>
<reference evidence="2 3" key="1">
    <citation type="submission" date="2018-08" db="EMBL/GenBank/DDBJ databases">
        <title>Sequencing the genomes of 1000 actinobacteria strains.</title>
        <authorList>
            <person name="Klenk H.-P."/>
        </authorList>
    </citation>
    <scope>NUCLEOTIDE SEQUENCE [LARGE SCALE GENOMIC DNA]</scope>
    <source>
        <strain evidence="2 3">DSM 22967</strain>
    </source>
</reference>
<keyword evidence="3" id="KW-1185">Reference proteome</keyword>
<dbReference type="Proteomes" id="UP000256253">
    <property type="component" value="Unassembled WGS sequence"/>
</dbReference>
<organism evidence="2 3">
    <name type="scientific">Calidifontibacter indicus</name>
    <dbReference type="NCBI Taxonomy" id="419650"/>
    <lineage>
        <taxon>Bacteria</taxon>
        <taxon>Bacillati</taxon>
        <taxon>Actinomycetota</taxon>
        <taxon>Actinomycetes</taxon>
        <taxon>Micrococcales</taxon>
        <taxon>Dermacoccaceae</taxon>
        <taxon>Calidifontibacter</taxon>
    </lineage>
</organism>
<keyword evidence="1" id="KW-0812">Transmembrane</keyword>
<gene>
    <name evidence="2" type="ORF">DFJ65_1035</name>
</gene>
<evidence type="ECO:0000313" key="3">
    <source>
        <dbReference type="Proteomes" id="UP000256253"/>
    </source>
</evidence>
<feature type="transmembrane region" description="Helical" evidence="1">
    <location>
        <begin position="179"/>
        <end position="197"/>
    </location>
</feature>
<feature type="transmembrane region" description="Helical" evidence="1">
    <location>
        <begin position="152"/>
        <end position="172"/>
    </location>
</feature>
<feature type="transmembrane region" description="Helical" evidence="1">
    <location>
        <begin position="65"/>
        <end position="88"/>
    </location>
</feature>
<accession>A0A3D9UKQ3</accession>
<evidence type="ECO:0000256" key="1">
    <source>
        <dbReference type="SAM" id="Phobius"/>
    </source>
</evidence>
<feature type="transmembrane region" description="Helical" evidence="1">
    <location>
        <begin position="203"/>
        <end position="221"/>
    </location>
</feature>
<keyword evidence="1" id="KW-0472">Membrane</keyword>